<feature type="transmembrane region" description="Helical" evidence="7">
    <location>
        <begin position="117"/>
        <end position="139"/>
    </location>
</feature>
<comment type="similarity">
    <text evidence="7">Belongs to the inorganic phosphate transporter (PiT) (TC 2.A.20) family.</text>
</comment>
<dbReference type="RefSeq" id="XP_024399388.1">
    <property type="nucleotide sequence ID" value="XM_024543620.2"/>
</dbReference>
<evidence type="ECO:0000256" key="5">
    <source>
        <dbReference type="ARBA" id="ARBA00022989"/>
    </source>
</evidence>
<keyword evidence="5 7" id="KW-1133">Transmembrane helix</keyword>
<dbReference type="Pfam" id="PF01384">
    <property type="entry name" value="PHO4"/>
    <property type="match status" value="1"/>
</dbReference>
<accession>A0A2K1J9Y2</accession>
<evidence type="ECO:0000256" key="4">
    <source>
        <dbReference type="ARBA" id="ARBA00022692"/>
    </source>
</evidence>
<reference evidence="8 10" key="1">
    <citation type="journal article" date="2008" name="Science">
        <title>The Physcomitrella genome reveals evolutionary insights into the conquest of land by plants.</title>
        <authorList>
            <person name="Rensing S."/>
            <person name="Lang D."/>
            <person name="Zimmer A."/>
            <person name="Terry A."/>
            <person name="Salamov A."/>
            <person name="Shapiro H."/>
            <person name="Nishiyama T."/>
            <person name="Perroud P.-F."/>
            <person name="Lindquist E."/>
            <person name="Kamisugi Y."/>
            <person name="Tanahashi T."/>
            <person name="Sakakibara K."/>
            <person name="Fujita T."/>
            <person name="Oishi K."/>
            <person name="Shin-I T."/>
            <person name="Kuroki Y."/>
            <person name="Toyoda A."/>
            <person name="Suzuki Y."/>
            <person name="Hashimoto A."/>
            <person name="Yamaguchi K."/>
            <person name="Sugano A."/>
            <person name="Kohara Y."/>
            <person name="Fujiyama A."/>
            <person name="Anterola A."/>
            <person name="Aoki S."/>
            <person name="Ashton N."/>
            <person name="Barbazuk W.B."/>
            <person name="Barker E."/>
            <person name="Bennetzen J."/>
            <person name="Bezanilla M."/>
            <person name="Blankenship R."/>
            <person name="Cho S.H."/>
            <person name="Dutcher S."/>
            <person name="Estelle M."/>
            <person name="Fawcett J.A."/>
            <person name="Gundlach H."/>
            <person name="Hanada K."/>
            <person name="Heyl A."/>
            <person name="Hicks K.A."/>
            <person name="Hugh J."/>
            <person name="Lohr M."/>
            <person name="Mayer K."/>
            <person name="Melkozernov A."/>
            <person name="Murata T."/>
            <person name="Nelson D."/>
            <person name="Pils B."/>
            <person name="Prigge M."/>
            <person name="Reiss B."/>
            <person name="Renner T."/>
            <person name="Rombauts S."/>
            <person name="Rushton P."/>
            <person name="Sanderfoot A."/>
            <person name="Schween G."/>
            <person name="Shiu S.-H."/>
            <person name="Stueber K."/>
            <person name="Theodoulou F.L."/>
            <person name="Tu H."/>
            <person name="Van de Peer Y."/>
            <person name="Verrier P.J."/>
            <person name="Waters E."/>
            <person name="Wood A."/>
            <person name="Yang L."/>
            <person name="Cove D."/>
            <person name="Cuming A."/>
            <person name="Hasebe M."/>
            <person name="Lucas S."/>
            <person name="Mishler D.B."/>
            <person name="Reski R."/>
            <person name="Grigoriev I."/>
            <person name="Quatrano R.S."/>
            <person name="Boore J.L."/>
        </authorList>
    </citation>
    <scope>NUCLEOTIDE SEQUENCE [LARGE SCALE GENOMIC DNA]</scope>
    <source>
        <strain evidence="9 10">cv. Gransden 2004</strain>
    </source>
</reference>
<dbReference type="OMA" id="ANDSCND"/>
<keyword evidence="10" id="KW-1185">Reference proteome</keyword>
<feature type="transmembrane region" description="Helical" evidence="7">
    <location>
        <begin position="495"/>
        <end position="518"/>
    </location>
</feature>
<dbReference type="STRING" id="3218.A0A2K1J9Y2"/>
<dbReference type="Gramene" id="Pp3c16_25600V3.1">
    <property type="protein sequence ID" value="Pp3c16_25600V3.1"/>
    <property type="gene ID" value="Pp3c16_25600"/>
</dbReference>
<evidence type="ECO:0000256" key="2">
    <source>
        <dbReference type="ARBA" id="ARBA00022448"/>
    </source>
</evidence>
<evidence type="ECO:0000256" key="1">
    <source>
        <dbReference type="ARBA" id="ARBA00004141"/>
    </source>
</evidence>
<sequence>MAVLDEYLWLVVVGAFVAFGFGFGTGSNDVANAFGTSVGSKTLTLKQALLIAGVFEFSGALLLGRVSTNTIAGGIADITAFTANPEVYAYGMVCALTVGTIWQILSSYMGLNTSATHTIIGSIIGFALVWDGANAVVWAQKDEKSFPPYKGVVSIILAWFVAPVLTGLTSALIFWTVRFLVLRRKNAYNLSFWVLPLMVLVTVFINMYFVFTKGAKKALSTGSDWSDTKAVWISMVIAVGISLLTAVVVLPLLKRHCERLFDENGRPIAHVDGTRVDNTADDKGIPGANQERGQAEMAAIDTLELGPNAPVKAAWHQRAWAGATHGLNVDIHKVVKTDAVINAIHERAEVFEPRVEYAFSYLQVFSAICVIFAHGAGEVGYMAGPLASIWDVYRTGTLAKSVSPPVWIVLIGACGLVVGLGTYGYNVTRAMGVQLAKLTPTRGFAAELATALVIMIAAQYGLPQSSSQCVTGAIVGVGLLEGTEGVNWKQFGKQFLSWVSTLAIVGFGTAALFAQGIYSPGAIEARSLTAYKVELSTLNGGLYKEFNTTLYSFQAASVAGAVPTLTAAQWTALNTTVSSGASTAKKYINDKKPVPQKNVTAALKKTLSLYQNYTIFTLGQAKVYPGVPLCNSPDAAAIGNGNFTEACQSPKLSS</sequence>
<evidence type="ECO:0000313" key="10">
    <source>
        <dbReference type="Proteomes" id="UP000006727"/>
    </source>
</evidence>
<dbReference type="GO" id="GO:0005315">
    <property type="term" value="F:phosphate transmembrane transporter activity"/>
    <property type="evidence" value="ECO:0000318"/>
    <property type="project" value="GO_Central"/>
</dbReference>
<feature type="transmembrane region" description="Helical" evidence="7">
    <location>
        <begin position="187"/>
        <end position="211"/>
    </location>
</feature>
<evidence type="ECO:0000313" key="8">
    <source>
        <dbReference type="EMBL" id="PNR38335.1"/>
    </source>
</evidence>
<dbReference type="OrthoDB" id="260807at2759"/>
<keyword evidence="6 7" id="KW-0472">Membrane</keyword>
<dbReference type="PaxDb" id="3218-PP1S4_440V6.1"/>
<feature type="transmembrane region" description="Helical" evidence="7">
    <location>
        <begin position="87"/>
        <end position="105"/>
    </location>
</feature>
<proteinExistence type="inferred from homology"/>
<protein>
    <recommendedName>
        <fullName evidence="7">Phosphate transporter</fullName>
    </recommendedName>
</protein>
<evidence type="ECO:0000256" key="6">
    <source>
        <dbReference type="ARBA" id="ARBA00023136"/>
    </source>
</evidence>
<dbReference type="EMBL" id="ABEU02000016">
    <property type="protein sequence ID" value="PNR38335.1"/>
    <property type="molecule type" value="Genomic_DNA"/>
</dbReference>
<dbReference type="Gramene" id="Pp3c16_25600V3.2">
    <property type="protein sequence ID" value="Pp3c16_25600V3.2"/>
    <property type="gene ID" value="Pp3c16_25600"/>
</dbReference>
<evidence type="ECO:0000256" key="3">
    <source>
        <dbReference type="ARBA" id="ARBA00022592"/>
    </source>
</evidence>
<dbReference type="GO" id="GO:0035435">
    <property type="term" value="P:phosphate ion transmembrane transport"/>
    <property type="evidence" value="ECO:0000318"/>
    <property type="project" value="GO_Central"/>
</dbReference>
<dbReference type="GO" id="GO:0016020">
    <property type="term" value="C:membrane"/>
    <property type="evidence" value="ECO:0007669"/>
    <property type="project" value="UniProtKB-SubCell"/>
</dbReference>
<dbReference type="AlphaFoldDB" id="A0A2K1J9Y2"/>
<feature type="transmembrane region" description="Helical" evidence="7">
    <location>
        <begin position="364"/>
        <end position="384"/>
    </location>
</feature>
<dbReference type="Proteomes" id="UP000006727">
    <property type="component" value="Chromosome 16"/>
</dbReference>
<dbReference type="PANTHER" id="PTHR11101">
    <property type="entry name" value="PHOSPHATE TRANSPORTER"/>
    <property type="match status" value="1"/>
</dbReference>
<feature type="transmembrane region" description="Helical" evidence="7">
    <location>
        <begin position="151"/>
        <end position="175"/>
    </location>
</feature>
<reference evidence="9" key="3">
    <citation type="submission" date="2020-12" db="UniProtKB">
        <authorList>
            <consortium name="EnsemblPlants"/>
        </authorList>
    </citation>
    <scope>IDENTIFICATION</scope>
</reference>
<gene>
    <name evidence="9" type="primary">LOC112293784</name>
    <name evidence="8" type="ORF">PHYPA_021446</name>
</gene>
<feature type="transmembrane region" description="Helical" evidence="7">
    <location>
        <begin position="404"/>
        <end position="423"/>
    </location>
</feature>
<evidence type="ECO:0000313" key="9">
    <source>
        <dbReference type="EnsemblPlants" id="Pp3c16_25600V3.1"/>
    </source>
</evidence>
<keyword evidence="4 7" id="KW-0812">Transmembrane</keyword>
<reference evidence="8 10" key="2">
    <citation type="journal article" date="2018" name="Plant J.">
        <title>The Physcomitrella patens chromosome-scale assembly reveals moss genome structure and evolution.</title>
        <authorList>
            <person name="Lang D."/>
            <person name="Ullrich K.K."/>
            <person name="Murat F."/>
            <person name="Fuchs J."/>
            <person name="Jenkins J."/>
            <person name="Haas F.B."/>
            <person name="Piednoel M."/>
            <person name="Gundlach H."/>
            <person name="Van Bel M."/>
            <person name="Meyberg R."/>
            <person name="Vives C."/>
            <person name="Morata J."/>
            <person name="Symeonidi A."/>
            <person name="Hiss M."/>
            <person name="Muchero W."/>
            <person name="Kamisugi Y."/>
            <person name="Saleh O."/>
            <person name="Blanc G."/>
            <person name="Decker E.L."/>
            <person name="van Gessel N."/>
            <person name="Grimwood J."/>
            <person name="Hayes R.D."/>
            <person name="Graham S.W."/>
            <person name="Gunter L.E."/>
            <person name="McDaniel S.F."/>
            <person name="Hoernstein S.N.W."/>
            <person name="Larsson A."/>
            <person name="Li F.W."/>
            <person name="Perroud P.F."/>
            <person name="Phillips J."/>
            <person name="Ranjan P."/>
            <person name="Rokshar D.S."/>
            <person name="Rothfels C.J."/>
            <person name="Schneider L."/>
            <person name="Shu S."/>
            <person name="Stevenson D.W."/>
            <person name="Thummler F."/>
            <person name="Tillich M."/>
            <person name="Villarreal Aguilar J.C."/>
            <person name="Widiez T."/>
            <person name="Wong G.K."/>
            <person name="Wymore A."/>
            <person name="Zhang Y."/>
            <person name="Zimmer A.D."/>
            <person name="Quatrano R.S."/>
            <person name="Mayer K.F.X."/>
            <person name="Goodstein D."/>
            <person name="Casacuberta J.M."/>
            <person name="Vandepoele K."/>
            <person name="Reski R."/>
            <person name="Cuming A.C."/>
            <person name="Tuskan G.A."/>
            <person name="Maumus F."/>
            <person name="Salse J."/>
            <person name="Schmutz J."/>
            <person name="Rensing S.A."/>
        </authorList>
    </citation>
    <scope>NUCLEOTIDE SEQUENCE [LARGE SCALE GENOMIC DNA]</scope>
    <source>
        <strain evidence="9 10">cv. Gransden 2004</strain>
    </source>
</reference>
<dbReference type="GeneID" id="112293784"/>
<feature type="transmembrane region" description="Helical" evidence="7">
    <location>
        <begin position="6"/>
        <end position="27"/>
    </location>
</feature>
<comment type="subcellular location">
    <subcellularLocation>
        <location evidence="1 7">Membrane</location>
        <topology evidence="1 7">Multi-pass membrane protein</topology>
    </subcellularLocation>
</comment>
<dbReference type="PANTHER" id="PTHR11101:SF94">
    <property type="entry name" value="PHOSPHATE TRANSPORTER"/>
    <property type="match status" value="1"/>
</dbReference>
<feature type="transmembrane region" description="Helical" evidence="7">
    <location>
        <begin position="231"/>
        <end position="253"/>
    </location>
</feature>
<dbReference type="EnsemblPlants" id="Pp3c16_25600V3.1">
    <property type="protein sequence ID" value="Pp3c16_25600V3.1"/>
    <property type="gene ID" value="Pp3c16_25600"/>
</dbReference>
<organism evidence="8">
    <name type="scientific">Physcomitrium patens</name>
    <name type="common">Spreading-leaved earth moss</name>
    <name type="synonym">Physcomitrella patens</name>
    <dbReference type="NCBI Taxonomy" id="3218"/>
    <lineage>
        <taxon>Eukaryota</taxon>
        <taxon>Viridiplantae</taxon>
        <taxon>Streptophyta</taxon>
        <taxon>Embryophyta</taxon>
        <taxon>Bryophyta</taxon>
        <taxon>Bryophytina</taxon>
        <taxon>Bryopsida</taxon>
        <taxon>Funariidae</taxon>
        <taxon>Funariales</taxon>
        <taxon>Funariaceae</taxon>
        <taxon>Physcomitrium</taxon>
    </lineage>
</organism>
<dbReference type="KEGG" id="ppp:112293784"/>
<dbReference type="EnsemblPlants" id="Pp3c16_25600V3.2">
    <property type="protein sequence ID" value="Pp3c16_25600V3.2"/>
    <property type="gene ID" value="Pp3c16_25600"/>
</dbReference>
<name>A0A2K1J9Y2_PHYPA</name>
<dbReference type="InterPro" id="IPR001204">
    <property type="entry name" value="Phos_transporter"/>
</dbReference>
<keyword evidence="2 7" id="KW-0813">Transport</keyword>
<comment type="function">
    <text evidence="7">Sodium-phosphate symporter.</text>
</comment>
<keyword evidence="3 7" id="KW-0592">Phosphate transport</keyword>
<evidence type="ECO:0000256" key="7">
    <source>
        <dbReference type="RuleBase" id="RU363058"/>
    </source>
</evidence>